<evidence type="ECO:0000313" key="2">
    <source>
        <dbReference type="RefSeq" id="XP_019095237.1"/>
    </source>
</evidence>
<reference evidence="1" key="1">
    <citation type="journal article" date="2014" name="Nat. Commun.">
        <title>The emerging biofuel crop Camelina sativa retains a highly undifferentiated hexaploid genome structure.</title>
        <authorList>
            <person name="Kagale S."/>
            <person name="Koh C."/>
            <person name="Nixon J."/>
            <person name="Bollina V."/>
            <person name="Clarke W.E."/>
            <person name="Tuteja R."/>
            <person name="Spillane C."/>
            <person name="Robinson S.J."/>
            <person name="Links M.G."/>
            <person name="Clarke C."/>
            <person name="Higgins E.E."/>
            <person name="Huebert T."/>
            <person name="Sharpe A.G."/>
            <person name="Parkin I.A."/>
        </authorList>
    </citation>
    <scope>NUCLEOTIDE SEQUENCE [LARGE SCALE GENOMIC DNA]</scope>
    <source>
        <strain evidence="1">cv. DH55</strain>
    </source>
</reference>
<dbReference type="InterPro" id="IPR043502">
    <property type="entry name" value="DNA/RNA_pol_sf"/>
</dbReference>
<dbReference type="RefSeq" id="XP_019095237.1">
    <property type="nucleotide sequence ID" value="XM_019239692.1"/>
</dbReference>
<keyword evidence="1" id="KW-1185">Reference proteome</keyword>
<organism evidence="1 2">
    <name type="scientific">Camelina sativa</name>
    <name type="common">False flax</name>
    <name type="synonym">Myagrum sativum</name>
    <dbReference type="NCBI Taxonomy" id="90675"/>
    <lineage>
        <taxon>Eukaryota</taxon>
        <taxon>Viridiplantae</taxon>
        <taxon>Streptophyta</taxon>
        <taxon>Embryophyta</taxon>
        <taxon>Tracheophyta</taxon>
        <taxon>Spermatophyta</taxon>
        <taxon>Magnoliopsida</taxon>
        <taxon>eudicotyledons</taxon>
        <taxon>Gunneridae</taxon>
        <taxon>Pentapetalae</taxon>
        <taxon>rosids</taxon>
        <taxon>malvids</taxon>
        <taxon>Brassicales</taxon>
        <taxon>Brassicaceae</taxon>
        <taxon>Camelineae</taxon>
        <taxon>Camelina</taxon>
    </lineage>
</organism>
<protein>
    <submittedName>
        <fullName evidence="2">Uncharacterized protein LOC109130238</fullName>
    </submittedName>
</protein>
<dbReference type="Proteomes" id="UP000694864">
    <property type="component" value="Chromosome 3"/>
</dbReference>
<dbReference type="PANTHER" id="PTHR11439">
    <property type="entry name" value="GAG-POL-RELATED RETROTRANSPOSON"/>
    <property type="match status" value="1"/>
</dbReference>
<accession>A0ABM1R899</accession>
<name>A0ABM1R899_CAMSA</name>
<dbReference type="PANTHER" id="PTHR11439:SF524">
    <property type="entry name" value="RNA-DIRECTED DNA POLYMERASE, PROTEIN KINASE RLK-PELLE-DLSV FAMILY"/>
    <property type="match status" value="1"/>
</dbReference>
<dbReference type="CDD" id="cd09272">
    <property type="entry name" value="RNase_HI_RT_Ty1"/>
    <property type="match status" value="1"/>
</dbReference>
<gene>
    <name evidence="2" type="primary">LOC109130238</name>
</gene>
<reference evidence="2" key="2">
    <citation type="submission" date="2025-08" db="UniProtKB">
        <authorList>
            <consortium name="RefSeq"/>
        </authorList>
    </citation>
    <scope>IDENTIFICATION</scope>
    <source>
        <tissue evidence="2">Leaf</tissue>
    </source>
</reference>
<sequence length="256" mass="29012">MEDYKPVATPVDVNSKLTAECGEKIHNPTEYRSLAGAMQYLTFTRPDITYAVQQICLFMHNPRVPHYQALKRVIRYLQGTLTHGLQLYRGTIGSLTAYTDSDWAGCSDTRRSTLGYCVYLGENLISWSSKRQQTVSRSSVESEYKGVANMVAETCWIKNLLLEMHIPIRSATLVYCDNISAIYLSNNLIQHQRTKHIEIDLHFVREKVCLGQVKVLHVPSSLQFADIFTKGLPTMLFNEFRSSLTVRCSDDFTAGG</sequence>
<proteinExistence type="predicted"/>
<dbReference type="GeneID" id="109130238"/>
<dbReference type="SUPFAM" id="SSF56672">
    <property type="entry name" value="DNA/RNA polymerases"/>
    <property type="match status" value="1"/>
</dbReference>
<evidence type="ECO:0000313" key="1">
    <source>
        <dbReference type="Proteomes" id="UP000694864"/>
    </source>
</evidence>